<gene>
    <name evidence="3" type="ORF">H8B19_17665</name>
</gene>
<keyword evidence="2" id="KW-1133">Transmembrane helix</keyword>
<dbReference type="PANTHER" id="PTHR35813">
    <property type="entry name" value="INNER MEMBRANE PROTEIN YBAN"/>
    <property type="match status" value="1"/>
</dbReference>
<name>A0A8J6J0J9_9ALTE</name>
<sequence>MKFVVIWFWRGIAIIALILGFIGIPLPGLPTVPFLLLSAWAASKGWPRLESFLINHPKYGSTIRQWREQGAIPLKAKYLSSGMMSVSAVIFALTDHETYKKVLLVLLMLIVAIWIWRRPLPK</sequence>
<protein>
    <recommendedName>
        <fullName evidence="1">Inner membrane protein</fullName>
    </recommendedName>
</protein>
<dbReference type="InterPro" id="IPR007401">
    <property type="entry name" value="DUF454"/>
</dbReference>
<evidence type="ECO:0000256" key="1">
    <source>
        <dbReference type="PIRNR" id="PIRNR016789"/>
    </source>
</evidence>
<accession>A0A8J6J0J9</accession>
<evidence type="ECO:0000313" key="3">
    <source>
        <dbReference type="EMBL" id="MBC3767711.1"/>
    </source>
</evidence>
<dbReference type="PANTHER" id="PTHR35813:SF1">
    <property type="entry name" value="INNER MEMBRANE PROTEIN YBAN"/>
    <property type="match status" value="1"/>
</dbReference>
<proteinExistence type="predicted"/>
<keyword evidence="1" id="KW-1003">Cell membrane</keyword>
<evidence type="ECO:0000313" key="4">
    <source>
        <dbReference type="Proteomes" id="UP000601768"/>
    </source>
</evidence>
<reference evidence="3" key="2">
    <citation type="submission" date="2020-08" db="EMBL/GenBank/DDBJ databases">
        <authorList>
            <person name="Lai Q."/>
        </authorList>
    </citation>
    <scope>NUCLEOTIDE SEQUENCE</scope>
    <source>
        <strain evidence="3">S27-2</strain>
    </source>
</reference>
<comment type="caution">
    <text evidence="3">The sequence shown here is derived from an EMBL/GenBank/DDBJ whole genome shotgun (WGS) entry which is preliminary data.</text>
</comment>
<dbReference type="EMBL" id="JACNEP010000023">
    <property type="protein sequence ID" value="MBC3767711.1"/>
    <property type="molecule type" value="Genomic_DNA"/>
</dbReference>
<keyword evidence="4" id="KW-1185">Reference proteome</keyword>
<dbReference type="PIRSF" id="PIRSF016789">
    <property type="entry name" value="DUF454"/>
    <property type="match status" value="1"/>
</dbReference>
<feature type="transmembrane region" description="Helical" evidence="2">
    <location>
        <begin position="6"/>
        <end position="26"/>
    </location>
</feature>
<comment type="subcellular location">
    <subcellularLocation>
        <location evidence="1">Cell inner membrane</location>
        <topology evidence="1">Multi-pass membrane protein</topology>
    </subcellularLocation>
</comment>
<keyword evidence="1" id="KW-0997">Cell inner membrane</keyword>
<dbReference type="RefSeq" id="WP_186508346.1">
    <property type="nucleotide sequence ID" value="NZ_JACNEP010000023.1"/>
</dbReference>
<organism evidence="3 4">
    <name type="scientific">Neptunicella marina</name>
    <dbReference type="NCBI Taxonomy" id="2125989"/>
    <lineage>
        <taxon>Bacteria</taxon>
        <taxon>Pseudomonadati</taxon>
        <taxon>Pseudomonadota</taxon>
        <taxon>Gammaproteobacteria</taxon>
        <taxon>Alteromonadales</taxon>
        <taxon>Alteromonadaceae</taxon>
        <taxon>Neptunicella</taxon>
    </lineage>
</organism>
<keyword evidence="1 2" id="KW-0472">Membrane</keyword>
<reference evidence="3" key="1">
    <citation type="journal article" date="2018" name="Int. J. Syst. Evol. Microbiol.">
        <title>Neptunicella marina gen. nov., sp. nov., isolated from surface seawater.</title>
        <authorList>
            <person name="Liu X."/>
            <person name="Lai Q."/>
            <person name="Du Y."/>
            <person name="Zhang X."/>
            <person name="Liu Z."/>
            <person name="Sun F."/>
            <person name="Shao Z."/>
        </authorList>
    </citation>
    <scope>NUCLEOTIDE SEQUENCE</scope>
    <source>
        <strain evidence="3">S27-2</strain>
    </source>
</reference>
<dbReference type="GO" id="GO:0005886">
    <property type="term" value="C:plasma membrane"/>
    <property type="evidence" value="ECO:0007669"/>
    <property type="project" value="UniProtKB-SubCell"/>
</dbReference>
<dbReference type="AlphaFoldDB" id="A0A8J6J0J9"/>
<feature type="transmembrane region" description="Helical" evidence="2">
    <location>
        <begin position="99"/>
        <end position="116"/>
    </location>
</feature>
<keyword evidence="2" id="KW-0812">Transmembrane</keyword>
<dbReference type="Pfam" id="PF04304">
    <property type="entry name" value="DUF454"/>
    <property type="match status" value="1"/>
</dbReference>
<dbReference type="Proteomes" id="UP000601768">
    <property type="component" value="Unassembled WGS sequence"/>
</dbReference>
<evidence type="ECO:0000256" key="2">
    <source>
        <dbReference type="SAM" id="Phobius"/>
    </source>
</evidence>